<dbReference type="Proteomes" id="UP001202248">
    <property type="component" value="Unassembled WGS sequence"/>
</dbReference>
<dbReference type="EMBL" id="JAKWBL010000001">
    <property type="protein sequence ID" value="MCH5597755.1"/>
    <property type="molecule type" value="Genomic_DNA"/>
</dbReference>
<keyword evidence="1" id="KW-0067">ATP-binding</keyword>
<comment type="caution">
    <text evidence="1">The sequence shown here is derived from an EMBL/GenBank/DDBJ whole genome shotgun (WGS) entry which is preliminary data.</text>
</comment>
<proteinExistence type="predicted"/>
<evidence type="ECO:0000313" key="2">
    <source>
        <dbReference type="Proteomes" id="UP001202248"/>
    </source>
</evidence>
<dbReference type="PANTHER" id="PTHR42855:SF2">
    <property type="entry name" value="DRUG RESISTANCE ABC TRANSPORTER,ATP-BINDING PROTEIN"/>
    <property type="match status" value="1"/>
</dbReference>
<accession>A0ABS9SHE4</accession>
<name>A0ABS9SHE4_9BACT</name>
<dbReference type="InterPro" id="IPR027417">
    <property type="entry name" value="P-loop_NTPase"/>
</dbReference>
<dbReference type="Gene3D" id="3.40.50.300">
    <property type="entry name" value="P-loop containing nucleotide triphosphate hydrolases"/>
    <property type="match status" value="1"/>
</dbReference>
<protein>
    <submittedName>
        <fullName evidence="1">ATP-binding cassette domain-containing protein</fullName>
    </submittedName>
</protein>
<evidence type="ECO:0000313" key="1">
    <source>
        <dbReference type="EMBL" id="MCH5597755.1"/>
    </source>
</evidence>
<dbReference type="GO" id="GO:0005524">
    <property type="term" value="F:ATP binding"/>
    <property type="evidence" value="ECO:0007669"/>
    <property type="project" value="UniProtKB-KW"/>
</dbReference>
<dbReference type="InterPro" id="IPR051309">
    <property type="entry name" value="ABCF_ATPase"/>
</dbReference>
<keyword evidence="2" id="KW-1185">Reference proteome</keyword>
<sequence length="114" mass="12947">MLFSGEDVMKKTTVLSGGEKVRCMLSKMMLQSPNCIVLDQPTNHLDLESIQSFNEQCTVYTGVVLLTSHDHTFMQTVANRVIELTPKGIIDRLTTFDEYLADDRVKALREEMYA</sequence>
<dbReference type="SUPFAM" id="SSF52540">
    <property type="entry name" value="P-loop containing nucleoside triphosphate hydrolases"/>
    <property type="match status" value="1"/>
</dbReference>
<dbReference type="PANTHER" id="PTHR42855">
    <property type="entry name" value="ABC TRANSPORTER ATP-BINDING SUBUNIT"/>
    <property type="match status" value="1"/>
</dbReference>
<keyword evidence="1" id="KW-0547">Nucleotide-binding</keyword>
<organism evidence="1 2">
    <name type="scientific">Niabella ginsengisoli</name>
    <dbReference type="NCBI Taxonomy" id="522298"/>
    <lineage>
        <taxon>Bacteria</taxon>
        <taxon>Pseudomonadati</taxon>
        <taxon>Bacteroidota</taxon>
        <taxon>Chitinophagia</taxon>
        <taxon>Chitinophagales</taxon>
        <taxon>Chitinophagaceae</taxon>
        <taxon>Niabella</taxon>
    </lineage>
</organism>
<reference evidence="1 2" key="1">
    <citation type="submission" date="2022-02" db="EMBL/GenBank/DDBJ databases">
        <authorList>
            <person name="Min J."/>
        </authorList>
    </citation>
    <scope>NUCLEOTIDE SEQUENCE [LARGE SCALE GENOMIC DNA]</scope>
    <source>
        <strain evidence="1 2">GR10-1</strain>
    </source>
</reference>
<gene>
    <name evidence="1" type="ORF">MKP09_07460</name>
</gene>